<name>A0ABQ2N265_9MICO</name>
<feature type="transmembrane region" description="Helical" evidence="8">
    <location>
        <begin position="93"/>
        <end position="114"/>
    </location>
</feature>
<organism evidence="10 11">
    <name type="scientific">Microbacterium nanhaiense</name>
    <dbReference type="NCBI Taxonomy" id="1301026"/>
    <lineage>
        <taxon>Bacteria</taxon>
        <taxon>Bacillati</taxon>
        <taxon>Actinomycetota</taxon>
        <taxon>Actinomycetes</taxon>
        <taxon>Micrococcales</taxon>
        <taxon>Microbacteriaceae</taxon>
        <taxon>Microbacterium</taxon>
    </lineage>
</organism>
<dbReference type="InterPro" id="IPR011011">
    <property type="entry name" value="Znf_FYVE_PHD"/>
</dbReference>
<comment type="similarity">
    <text evidence="2">Belongs to the peptidase S54 family.</text>
</comment>
<dbReference type="InterPro" id="IPR022764">
    <property type="entry name" value="Peptidase_S54_rhomboid_dom"/>
</dbReference>
<comment type="caution">
    <text evidence="10">The sequence shown here is derived from an EMBL/GenBank/DDBJ whole genome shotgun (WGS) entry which is preliminary data.</text>
</comment>
<evidence type="ECO:0000256" key="7">
    <source>
        <dbReference type="SAM" id="MobiDB-lite"/>
    </source>
</evidence>
<dbReference type="SUPFAM" id="SSF57903">
    <property type="entry name" value="FYVE/PHD zinc finger"/>
    <property type="match status" value="1"/>
</dbReference>
<evidence type="ECO:0000313" key="10">
    <source>
        <dbReference type="EMBL" id="GGO63817.1"/>
    </source>
</evidence>
<evidence type="ECO:0000313" key="11">
    <source>
        <dbReference type="Proteomes" id="UP000638043"/>
    </source>
</evidence>
<dbReference type="Pfam" id="PF01694">
    <property type="entry name" value="Rhomboid"/>
    <property type="match status" value="1"/>
</dbReference>
<evidence type="ECO:0000259" key="9">
    <source>
        <dbReference type="Pfam" id="PF01694"/>
    </source>
</evidence>
<keyword evidence="10" id="KW-0645">Protease</keyword>
<evidence type="ECO:0000256" key="5">
    <source>
        <dbReference type="ARBA" id="ARBA00022989"/>
    </source>
</evidence>
<gene>
    <name evidence="10" type="ORF">GCM10010910_17260</name>
</gene>
<keyword evidence="11" id="KW-1185">Reference proteome</keyword>
<dbReference type="PANTHER" id="PTHR43731">
    <property type="entry name" value="RHOMBOID PROTEASE"/>
    <property type="match status" value="1"/>
</dbReference>
<dbReference type="GO" id="GO:0006508">
    <property type="term" value="P:proteolysis"/>
    <property type="evidence" value="ECO:0007669"/>
    <property type="project" value="UniProtKB-KW"/>
</dbReference>
<dbReference type="GO" id="GO:0008233">
    <property type="term" value="F:peptidase activity"/>
    <property type="evidence" value="ECO:0007669"/>
    <property type="project" value="UniProtKB-KW"/>
</dbReference>
<feature type="transmembrane region" description="Helical" evidence="8">
    <location>
        <begin position="176"/>
        <end position="194"/>
    </location>
</feature>
<feature type="transmembrane region" description="Helical" evidence="8">
    <location>
        <begin position="200"/>
        <end position="218"/>
    </location>
</feature>
<evidence type="ECO:0000256" key="2">
    <source>
        <dbReference type="ARBA" id="ARBA00009045"/>
    </source>
</evidence>
<feature type="domain" description="Peptidase S54 rhomboid" evidence="9">
    <location>
        <begin position="136"/>
        <end position="266"/>
    </location>
</feature>
<dbReference type="Gene3D" id="1.20.1540.10">
    <property type="entry name" value="Rhomboid-like"/>
    <property type="match status" value="1"/>
</dbReference>
<keyword evidence="4" id="KW-0378">Hydrolase</keyword>
<evidence type="ECO:0000256" key="3">
    <source>
        <dbReference type="ARBA" id="ARBA00022692"/>
    </source>
</evidence>
<proteinExistence type="inferred from homology"/>
<dbReference type="InterPro" id="IPR050925">
    <property type="entry name" value="Rhomboid_protease_S54"/>
</dbReference>
<keyword evidence="5 8" id="KW-1133">Transmembrane helix</keyword>
<evidence type="ECO:0000256" key="1">
    <source>
        <dbReference type="ARBA" id="ARBA00004141"/>
    </source>
</evidence>
<evidence type="ECO:0000256" key="8">
    <source>
        <dbReference type="SAM" id="Phobius"/>
    </source>
</evidence>
<feature type="transmembrane region" description="Helical" evidence="8">
    <location>
        <begin position="225"/>
        <end position="242"/>
    </location>
</feature>
<dbReference type="SUPFAM" id="SSF144091">
    <property type="entry name" value="Rhomboid-like"/>
    <property type="match status" value="1"/>
</dbReference>
<keyword evidence="6 8" id="KW-0472">Membrane</keyword>
<dbReference type="RefSeq" id="WP_229661219.1">
    <property type="nucleotide sequence ID" value="NZ_BMMQ01000004.1"/>
</dbReference>
<reference evidence="11" key="1">
    <citation type="journal article" date="2019" name="Int. J. Syst. Evol. Microbiol.">
        <title>The Global Catalogue of Microorganisms (GCM) 10K type strain sequencing project: providing services to taxonomists for standard genome sequencing and annotation.</title>
        <authorList>
            <consortium name="The Broad Institute Genomics Platform"/>
            <consortium name="The Broad Institute Genome Sequencing Center for Infectious Disease"/>
            <person name="Wu L."/>
            <person name="Ma J."/>
        </authorList>
    </citation>
    <scope>NUCLEOTIDE SEQUENCE [LARGE SCALE GENOMIC DNA]</scope>
    <source>
        <strain evidence="11">CGMCC 4.7181</strain>
    </source>
</reference>
<keyword evidence="3 8" id="KW-0812">Transmembrane</keyword>
<sequence length="304" mass="32346">MTDTPGASLRENPDNYCYRHPDRQSFVLCQRCTRTICPECMTPASVGYICPECMKEQKKNRTPAQKRAQRRWGSGPRAGAVSSGSSSSRGTTAIFIVTAVVYLLQMLGSVVPGLEVQRWLLFWEPFLIPSISGTFEPWRVLTAAFVHGGLWHVALNMLTLWMVGRALEPALGTWRFVATYLLSAAGGSAGVALLGFATPVVGASGALFGLFGALLVIGRAVGANLTGLYITLGINLVLGFLPGLNIAWQAHVGGLAVGALVGYIFTKTRRPARKSLQIGLLILVGVAIAAALALPAFGIYAQLG</sequence>
<feature type="transmembrane region" description="Helical" evidence="8">
    <location>
        <begin position="248"/>
        <end position="266"/>
    </location>
</feature>
<feature type="transmembrane region" description="Helical" evidence="8">
    <location>
        <begin position="278"/>
        <end position="301"/>
    </location>
</feature>
<dbReference type="InterPro" id="IPR035952">
    <property type="entry name" value="Rhomboid-like_sf"/>
</dbReference>
<evidence type="ECO:0000256" key="6">
    <source>
        <dbReference type="ARBA" id="ARBA00023136"/>
    </source>
</evidence>
<dbReference type="EMBL" id="BMMQ01000004">
    <property type="protein sequence ID" value="GGO63817.1"/>
    <property type="molecule type" value="Genomic_DNA"/>
</dbReference>
<protein>
    <submittedName>
        <fullName evidence="10">Rhomboid family intramembrane serine protease</fullName>
    </submittedName>
</protein>
<dbReference type="Proteomes" id="UP000638043">
    <property type="component" value="Unassembled WGS sequence"/>
</dbReference>
<feature type="region of interest" description="Disordered" evidence="7">
    <location>
        <begin position="60"/>
        <end position="88"/>
    </location>
</feature>
<dbReference type="PANTHER" id="PTHR43731:SF14">
    <property type="entry name" value="PRESENILIN-ASSOCIATED RHOMBOID-LIKE PROTEIN, MITOCHONDRIAL"/>
    <property type="match status" value="1"/>
</dbReference>
<accession>A0ABQ2N265</accession>
<comment type="subcellular location">
    <subcellularLocation>
        <location evidence="1">Membrane</location>
        <topology evidence="1">Multi-pass membrane protein</topology>
    </subcellularLocation>
</comment>
<feature type="compositionally biased region" description="Low complexity" evidence="7">
    <location>
        <begin position="73"/>
        <end position="88"/>
    </location>
</feature>
<feature type="transmembrane region" description="Helical" evidence="8">
    <location>
        <begin position="140"/>
        <end position="164"/>
    </location>
</feature>
<evidence type="ECO:0000256" key="4">
    <source>
        <dbReference type="ARBA" id="ARBA00022801"/>
    </source>
</evidence>